<organism evidence="1 2">
    <name type="scientific">Phaeosphaeria nodorum (strain SN15 / ATCC MYA-4574 / FGSC 10173)</name>
    <name type="common">Glume blotch fungus</name>
    <name type="synonym">Parastagonospora nodorum</name>
    <dbReference type="NCBI Taxonomy" id="321614"/>
    <lineage>
        <taxon>Eukaryota</taxon>
        <taxon>Fungi</taxon>
        <taxon>Dikarya</taxon>
        <taxon>Ascomycota</taxon>
        <taxon>Pezizomycotina</taxon>
        <taxon>Dothideomycetes</taxon>
        <taxon>Pleosporomycetidae</taxon>
        <taxon>Pleosporales</taxon>
        <taxon>Pleosporineae</taxon>
        <taxon>Phaeosphaeriaceae</taxon>
        <taxon>Parastagonospora</taxon>
    </lineage>
</organism>
<dbReference type="HOGENOM" id="CLU_2264683_0_0_1"/>
<evidence type="ECO:0000313" key="2">
    <source>
        <dbReference type="Proteomes" id="UP000001055"/>
    </source>
</evidence>
<dbReference type="GeneID" id="5969078"/>
<protein>
    <submittedName>
        <fullName evidence="1">Uncharacterized protein</fullName>
    </submittedName>
</protein>
<dbReference type="AlphaFoldDB" id="Q0V317"/>
<dbReference type="Proteomes" id="UP000001055">
    <property type="component" value="Unassembled WGS sequence"/>
</dbReference>
<evidence type="ECO:0000313" key="1">
    <source>
        <dbReference type="EMBL" id="EAT91246.1"/>
    </source>
</evidence>
<dbReference type="VEuPathDB" id="FungiDB:JI435_015970"/>
<dbReference type="InParanoid" id="Q0V317"/>
<gene>
    <name evidence="1" type="ORF">SNOG_01597</name>
</gene>
<proteinExistence type="predicted"/>
<dbReference type="EMBL" id="CH445326">
    <property type="protein sequence ID" value="EAT91246.1"/>
    <property type="molecule type" value="Genomic_DNA"/>
</dbReference>
<sequence>MSAINKPILPDPPGQLGLSEAEKELSWEEHSYARAKKRDEAAVARVEAEARKITQTDEKAGEKSWFSVFWAWRKKMERAHWRFCLECAWTNNLLMAKFYEIMS</sequence>
<name>Q0V317_PHANO</name>
<accession>Q0V317</accession>
<dbReference type="RefSeq" id="XP_001792233.1">
    <property type="nucleotide sequence ID" value="XM_001792181.1"/>
</dbReference>
<reference evidence="2" key="1">
    <citation type="journal article" date="2007" name="Plant Cell">
        <title>Dothideomycete-plant interactions illuminated by genome sequencing and EST analysis of the wheat pathogen Stagonospora nodorum.</title>
        <authorList>
            <person name="Hane J.K."/>
            <person name="Lowe R.G."/>
            <person name="Solomon P.S."/>
            <person name="Tan K.C."/>
            <person name="Schoch C.L."/>
            <person name="Spatafora J.W."/>
            <person name="Crous P.W."/>
            <person name="Kodira C."/>
            <person name="Birren B.W."/>
            <person name="Galagan J.E."/>
            <person name="Torriani S.F."/>
            <person name="McDonald B.A."/>
            <person name="Oliver R.P."/>
        </authorList>
    </citation>
    <scope>NUCLEOTIDE SEQUENCE [LARGE SCALE GENOMIC DNA]</scope>
    <source>
        <strain evidence="2">SN15 / ATCC MYA-4574 / FGSC 10173</strain>
    </source>
</reference>
<dbReference type="KEGG" id="pno:SNOG_01597"/>